<dbReference type="PANTHER" id="PTHR43077:SF5">
    <property type="entry name" value="PHAGE INFECTION PROTEIN"/>
    <property type="match status" value="1"/>
</dbReference>
<reference evidence="8 9" key="1">
    <citation type="journal article" date="2015" name="Genome Announc.">
        <title>Expanding the biotechnology potential of lactobacilli through comparative genomics of 213 strains and associated genera.</title>
        <authorList>
            <person name="Sun Z."/>
            <person name="Harris H.M."/>
            <person name="McCann A."/>
            <person name="Guo C."/>
            <person name="Argimon S."/>
            <person name="Zhang W."/>
            <person name="Yang X."/>
            <person name="Jeffery I.B."/>
            <person name="Cooney J.C."/>
            <person name="Kagawa T.F."/>
            <person name="Liu W."/>
            <person name="Song Y."/>
            <person name="Salvetti E."/>
            <person name="Wrobel A."/>
            <person name="Rasinkangas P."/>
            <person name="Parkhill J."/>
            <person name="Rea M.C."/>
            <person name="O'Sullivan O."/>
            <person name="Ritari J."/>
            <person name="Douillard F.P."/>
            <person name="Paul Ross R."/>
            <person name="Yang R."/>
            <person name="Briner A.E."/>
            <person name="Felis G.E."/>
            <person name="de Vos W.M."/>
            <person name="Barrangou R."/>
            <person name="Klaenhammer T.R."/>
            <person name="Caufield P.W."/>
            <person name="Cui Y."/>
            <person name="Zhang H."/>
            <person name="O'Toole P.W."/>
        </authorList>
    </citation>
    <scope>NUCLEOTIDE SEQUENCE [LARGE SCALE GENOMIC DNA]</scope>
    <source>
        <strain evidence="8 9">DSM 15833</strain>
    </source>
</reference>
<dbReference type="InterPro" id="IPR051328">
    <property type="entry name" value="T7SS_ABC-Transporter"/>
</dbReference>
<dbReference type="NCBIfam" id="TIGR03057">
    <property type="entry name" value="xxxLxxG_by_4"/>
    <property type="match status" value="8"/>
</dbReference>
<dbReference type="GO" id="GO:0140359">
    <property type="term" value="F:ABC-type transporter activity"/>
    <property type="evidence" value="ECO:0007669"/>
    <property type="project" value="InterPro"/>
</dbReference>
<dbReference type="PATRIC" id="fig|1423740.3.peg.1123"/>
<gene>
    <name evidence="8" type="ORF">FC36_GL001053</name>
</gene>
<feature type="transmembrane region" description="Helical" evidence="6">
    <location>
        <begin position="739"/>
        <end position="759"/>
    </location>
</feature>
<evidence type="ECO:0000259" key="7">
    <source>
        <dbReference type="Pfam" id="PF12051"/>
    </source>
</evidence>
<feature type="transmembrane region" description="Helical" evidence="6">
    <location>
        <begin position="698"/>
        <end position="718"/>
    </location>
</feature>
<dbReference type="InterPro" id="IPR023908">
    <property type="entry name" value="xxxLxxG_rpt"/>
</dbReference>
<dbReference type="Proteomes" id="UP000051048">
    <property type="component" value="Unassembled WGS sequence"/>
</dbReference>
<dbReference type="GO" id="GO:0016020">
    <property type="term" value="C:membrane"/>
    <property type="evidence" value="ECO:0007669"/>
    <property type="project" value="UniProtKB-SubCell"/>
</dbReference>
<evidence type="ECO:0000256" key="3">
    <source>
        <dbReference type="ARBA" id="ARBA00022989"/>
    </source>
</evidence>
<keyword evidence="2 6" id="KW-0812">Transmembrane</keyword>
<feature type="domain" description="DUF3533" evidence="7">
    <location>
        <begin position="41"/>
        <end position="210"/>
    </location>
</feature>
<feature type="coiled-coil region" evidence="5">
    <location>
        <begin position="387"/>
        <end position="414"/>
    </location>
</feature>
<name>A0A0R1TB88_9LACO</name>
<evidence type="ECO:0000256" key="1">
    <source>
        <dbReference type="ARBA" id="ARBA00004141"/>
    </source>
</evidence>
<evidence type="ECO:0000313" key="8">
    <source>
        <dbReference type="EMBL" id="KRL78671.1"/>
    </source>
</evidence>
<dbReference type="Pfam" id="PF12051">
    <property type="entry name" value="DUF3533"/>
    <property type="match status" value="1"/>
</dbReference>
<sequence length="894" mass="92961">MKGGLTLRAIRKEFSVIKNHKLLLATVTAIMIIPFLYSFFFLKSVWDPYASTGSLPVAVVNQDQAVTYRGKEFAVGQQLVKKLKKNDQMGWHFVTKEKADYGLSHKKYYMVITIPKNFSKNATTVLNTHPKKMDLTYTTNDSLNYIGAVMSEAAAKQLNTQIRQTVSTAYADTMFDAVKGMKKGFKTAASGSAKLADGSKVLTDGINTYTAGVSQVNDGVMTLQAGVLPLASGVNALATGANTLASGIGTYTNGVNQVNAGVGQLAQKTPALAAGVGQLANGSQSLTSGLNTYTSGVNQVNEGVGTLRSGIGNYTNGVKQVNAGLAKLDDNSAQLNTGSQELVAGLSQVNSGVQSFSGLAANLPKLKQGLTAAASQVSALKAGLQTSQNLQGSLAQLKAQANNASQLNGDAQSKIQAVMGNSSLSDADKQNLQAALGDVQKSQGITSALANMSVPTSTDASGISGKLDALSQQLTAAANQLDSVNPAQLQNLQAGIAKLLAGATTLQNGVKSYTDGVAMAYAGTGTLTQNNSKLTSGADALAQGTSQLAANSGALTSGASQLSNGLWVLNGQIPTLTAGVNQLANGTGQLAANSGALNAGAGQLASGLGTLNSKVPTLSSGIGQLANGTNQLVANSPALTAGAGKIGAGNLQLSTALAGGVKKIDQINMNDENASMFAAPSNLKHKNYSYVPNYGHALAPYMLSVALYVGALVFNLVYPLKRIDFEDETPGEWFLAKTSIGALVATGNAVVEIGLMYLAGLKPDYFWATFFNAWLFSLAMMYLIMFLSVALDNPGRFLGMIILVLQLGGAGGSFPIQVTKGLNGFFQAINPYLPMTYSIYGFRESLTGGLGANQMLISYGVQIFVIILCLVLTYLAMMVMRPKVGYVRGVEKTE</sequence>
<feature type="transmembrane region" description="Helical" evidence="6">
    <location>
        <begin position="765"/>
        <end position="785"/>
    </location>
</feature>
<dbReference type="InterPro" id="IPR017500">
    <property type="entry name" value="Phage_infect_YhgE_N"/>
</dbReference>
<dbReference type="EMBL" id="AZFH01000139">
    <property type="protein sequence ID" value="KRL78671.1"/>
    <property type="molecule type" value="Genomic_DNA"/>
</dbReference>
<dbReference type="NCBIfam" id="TIGR03062">
    <property type="entry name" value="pip_yhgE_Cterm"/>
    <property type="match status" value="1"/>
</dbReference>
<dbReference type="PANTHER" id="PTHR43077">
    <property type="entry name" value="TRANSPORT PERMEASE YVFS-RELATED"/>
    <property type="match status" value="1"/>
</dbReference>
<proteinExistence type="predicted"/>
<dbReference type="Gene3D" id="3.40.1710.10">
    <property type="entry name" value="abc type-2 transporter like domain"/>
    <property type="match status" value="1"/>
</dbReference>
<organism evidence="8 9">
    <name type="scientific">Ligilactobacillus equi DSM 15833 = JCM 10991</name>
    <dbReference type="NCBI Taxonomy" id="1423740"/>
    <lineage>
        <taxon>Bacteria</taxon>
        <taxon>Bacillati</taxon>
        <taxon>Bacillota</taxon>
        <taxon>Bacilli</taxon>
        <taxon>Lactobacillales</taxon>
        <taxon>Lactobacillaceae</taxon>
        <taxon>Ligilactobacillus</taxon>
    </lineage>
</organism>
<keyword evidence="4 6" id="KW-0472">Membrane</keyword>
<dbReference type="SUPFAM" id="SSF58104">
    <property type="entry name" value="Methyl-accepting chemotaxis protein (MCP) signaling domain"/>
    <property type="match status" value="1"/>
</dbReference>
<keyword evidence="5" id="KW-0175">Coiled coil</keyword>
<dbReference type="InterPro" id="IPR022703">
    <property type="entry name" value="DUF3533"/>
</dbReference>
<dbReference type="InterPro" id="IPR017501">
    <property type="entry name" value="Phage_infect_YhgE_C"/>
</dbReference>
<evidence type="ECO:0000256" key="4">
    <source>
        <dbReference type="ARBA" id="ARBA00023136"/>
    </source>
</evidence>
<dbReference type="AlphaFoldDB" id="A0A0R1TB88"/>
<dbReference type="Gene3D" id="1.10.287.950">
    <property type="entry name" value="Methyl-accepting chemotaxis protein"/>
    <property type="match status" value="1"/>
</dbReference>
<accession>A0A0R1TB88</accession>
<evidence type="ECO:0000256" key="6">
    <source>
        <dbReference type="SAM" id="Phobius"/>
    </source>
</evidence>
<protein>
    <recommendedName>
        <fullName evidence="7">DUF3533 domain-containing protein</fullName>
    </recommendedName>
</protein>
<comment type="subcellular location">
    <subcellularLocation>
        <location evidence="1">Membrane</location>
        <topology evidence="1">Multi-pass membrane protein</topology>
    </subcellularLocation>
</comment>
<feature type="transmembrane region" description="Helical" evidence="6">
    <location>
        <begin position="856"/>
        <end position="879"/>
    </location>
</feature>
<evidence type="ECO:0000256" key="5">
    <source>
        <dbReference type="SAM" id="Coils"/>
    </source>
</evidence>
<comment type="caution">
    <text evidence="8">The sequence shown here is derived from an EMBL/GenBank/DDBJ whole genome shotgun (WGS) entry which is preliminary data.</text>
</comment>
<evidence type="ECO:0000256" key="2">
    <source>
        <dbReference type="ARBA" id="ARBA00022692"/>
    </source>
</evidence>
<dbReference type="NCBIfam" id="TIGR03061">
    <property type="entry name" value="pip_yhgE_Nterm"/>
    <property type="match status" value="1"/>
</dbReference>
<evidence type="ECO:0000313" key="9">
    <source>
        <dbReference type="Proteomes" id="UP000051048"/>
    </source>
</evidence>
<feature type="transmembrane region" description="Helical" evidence="6">
    <location>
        <begin position="797"/>
        <end position="816"/>
    </location>
</feature>
<dbReference type="STRING" id="1423740.FC36_GL001053"/>
<feature type="transmembrane region" description="Helical" evidence="6">
    <location>
        <begin position="21"/>
        <end position="42"/>
    </location>
</feature>
<keyword evidence="3 6" id="KW-1133">Transmembrane helix</keyword>